<name>A0A834BXQ5_ORYME</name>
<feature type="compositionally biased region" description="Basic and acidic residues" evidence="1">
    <location>
        <begin position="1"/>
        <end position="15"/>
    </location>
</feature>
<dbReference type="Proteomes" id="UP000646548">
    <property type="component" value="Unassembled WGS sequence"/>
</dbReference>
<dbReference type="AlphaFoldDB" id="A0A834BXQ5"/>
<sequence length="104" mass="11193">MLNGEDNIREPEAELHGNGTSHSRWGCVQVSSLSLLPPDWLPCSNMQLSAFAQRHLSGQEEDKFTPEGNSLDGVCDAAATFPRYLNQKASCCGEKIQSTAAGPS</sequence>
<comment type="caution">
    <text evidence="2">The sequence shown here is derived from an EMBL/GenBank/DDBJ whole genome shotgun (WGS) entry which is preliminary data.</text>
</comment>
<evidence type="ECO:0000256" key="1">
    <source>
        <dbReference type="SAM" id="MobiDB-lite"/>
    </source>
</evidence>
<reference evidence="2" key="1">
    <citation type="journal article" name="BMC Genomics">
        <title>Long-read sequencing and de novo genome assembly of marine medaka (Oryzias melastigma).</title>
        <authorList>
            <person name="Liang P."/>
            <person name="Saqib H.S.A."/>
            <person name="Ni X."/>
            <person name="Shen Y."/>
        </authorList>
    </citation>
    <scope>NUCLEOTIDE SEQUENCE</scope>
    <source>
        <strain evidence="2">Bigg-433</strain>
    </source>
</reference>
<gene>
    <name evidence="2" type="ORF">FQA47_024236</name>
</gene>
<proteinExistence type="predicted"/>
<evidence type="ECO:0000313" key="3">
    <source>
        <dbReference type="Proteomes" id="UP000646548"/>
    </source>
</evidence>
<protein>
    <submittedName>
        <fullName evidence="2">Uncharacterized protein</fullName>
    </submittedName>
</protein>
<feature type="region of interest" description="Disordered" evidence="1">
    <location>
        <begin position="1"/>
        <end position="22"/>
    </location>
</feature>
<evidence type="ECO:0000313" key="2">
    <source>
        <dbReference type="EMBL" id="KAF6718173.1"/>
    </source>
</evidence>
<organism evidence="2 3">
    <name type="scientific">Oryzias melastigma</name>
    <name type="common">Marine medaka</name>
    <dbReference type="NCBI Taxonomy" id="30732"/>
    <lineage>
        <taxon>Eukaryota</taxon>
        <taxon>Metazoa</taxon>
        <taxon>Chordata</taxon>
        <taxon>Craniata</taxon>
        <taxon>Vertebrata</taxon>
        <taxon>Euteleostomi</taxon>
        <taxon>Actinopterygii</taxon>
        <taxon>Neopterygii</taxon>
        <taxon>Teleostei</taxon>
        <taxon>Neoteleostei</taxon>
        <taxon>Acanthomorphata</taxon>
        <taxon>Ovalentaria</taxon>
        <taxon>Atherinomorphae</taxon>
        <taxon>Beloniformes</taxon>
        <taxon>Adrianichthyidae</taxon>
        <taxon>Oryziinae</taxon>
        <taxon>Oryzias</taxon>
    </lineage>
</organism>
<accession>A0A834BXQ5</accession>
<dbReference type="EMBL" id="WKFB01000771">
    <property type="protein sequence ID" value="KAF6718173.1"/>
    <property type="molecule type" value="Genomic_DNA"/>
</dbReference>